<accession>A0A7X6FQF7</accession>
<evidence type="ECO:0000313" key="1">
    <source>
        <dbReference type="EMBL" id="NKW09968.1"/>
    </source>
</evidence>
<name>A0A7X6FQF7_9HYPH</name>
<dbReference type="Proteomes" id="UP000558475">
    <property type="component" value="Unassembled WGS sequence"/>
</dbReference>
<protein>
    <submittedName>
        <fullName evidence="1">Uncharacterized protein</fullName>
    </submittedName>
</protein>
<reference evidence="1 2" key="1">
    <citation type="submission" date="2020-04" db="EMBL/GenBank/DDBJ databases">
        <title>Whole genome sequencing of clinical and environmental type strains of Ochrobactrum.</title>
        <authorList>
            <person name="Dharne M."/>
        </authorList>
    </citation>
    <scope>NUCLEOTIDE SEQUENCE [LARGE SCALE GENOMIC DNA]</scope>
    <source>
        <strain evidence="1 2">DSM 13340</strain>
    </source>
</reference>
<proteinExistence type="predicted"/>
<dbReference type="AlphaFoldDB" id="A0A7X6FQF7"/>
<dbReference type="EMBL" id="JAAXZB010000001">
    <property type="protein sequence ID" value="NKW09968.1"/>
    <property type="molecule type" value="Genomic_DNA"/>
</dbReference>
<gene>
    <name evidence="1" type="ORF">HGG76_11705</name>
</gene>
<comment type="caution">
    <text evidence="1">The sequence shown here is derived from an EMBL/GenBank/DDBJ whole genome shotgun (WGS) entry which is preliminary data.</text>
</comment>
<evidence type="ECO:0000313" key="2">
    <source>
        <dbReference type="Proteomes" id="UP000558475"/>
    </source>
</evidence>
<organism evidence="1 2">
    <name type="scientific">Brucella tritici</name>
    <dbReference type="NCBI Taxonomy" id="94626"/>
    <lineage>
        <taxon>Bacteria</taxon>
        <taxon>Pseudomonadati</taxon>
        <taxon>Pseudomonadota</taxon>
        <taxon>Alphaproteobacteria</taxon>
        <taxon>Hyphomicrobiales</taxon>
        <taxon>Brucellaceae</taxon>
        <taxon>Brucella/Ochrobactrum group</taxon>
        <taxon>Brucella</taxon>
    </lineage>
</organism>
<sequence>MQVVDLLQLCRFGVCLLACLGDDPMIFDVIAAVIDGPRYDEHGISFLA</sequence>